<dbReference type="AlphaFoldDB" id="A0A3R7XI02"/>
<feature type="transmembrane region" description="Helical" evidence="1">
    <location>
        <begin position="13"/>
        <end position="35"/>
    </location>
</feature>
<evidence type="ECO:0000313" key="2">
    <source>
        <dbReference type="EMBL" id="RQD85172.1"/>
    </source>
</evidence>
<feature type="transmembrane region" description="Helical" evidence="1">
    <location>
        <begin position="41"/>
        <end position="61"/>
    </location>
</feature>
<gene>
    <name evidence="2" type="ORF">D5R95_05375</name>
</gene>
<reference evidence="2 3" key="1">
    <citation type="submission" date="2018-08" db="EMBL/GenBank/DDBJ databases">
        <title>The metabolism and importance of syntrophic acetate oxidation coupled to methane or sulfide production in haloalkaline environments.</title>
        <authorList>
            <person name="Timmers P.H.A."/>
            <person name="Vavourakis C.D."/>
            <person name="Sorokin D.Y."/>
            <person name="Sinninghe Damste J.S."/>
            <person name="Muyzer G."/>
            <person name="Stams A.J.M."/>
            <person name="Plugge C.M."/>
        </authorList>
    </citation>
    <scope>NUCLEOTIDE SEQUENCE [LARGE SCALE GENOMIC DNA]</scope>
    <source>
        <strain evidence="2">MSAO_Arc3</strain>
    </source>
</reference>
<evidence type="ECO:0000256" key="1">
    <source>
        <dbReference type="SAM" id="Phobius"/>
    </source>
</evidence>
<evidence type="ECO:0000313" key="3">
    <source>
        <dbReference type="Proteomes" id="UP000284763"/>
    </source>
</evidence>
<keyword evidence="1" id="KW-0472">Membrane</keyword>
<sequence length="69" mass="7954">MDKDTKINLDNKIYLYMIISAGIITILFYLMMRFADQGNPILVILMALLIGAVAFIIAKLMKHFYLKEL</sequence>
<proteinExistence type="predicted"/>
<dbReference type="EMBL" id="QZAB01000337">
    <property type="protein sequence ID" value="RQD85172.1"/>
    <property type="molecule type" value="Genomic_DNA"/>
</dbReference>
<name>A0A3R7XI02_9EURY</name>
<accession>A0A3R7XI02</accession>
<keyword evidence="1" id="KW-0812">Transmembrane</keyword>
<organism evidence="2 3">
    <name type="scientific">Methanosalsum natronophilum</name>
    <dbReference type="NCBI Taxonomy" id="768733"/>
    <lineage>
        <taxon>Archaea</taxon>
        <taxon>Methanobacteriati</taxon>
        <taxon>Methanobacteriota</taxon>
        <taxon>Stenosarchaea group</taxon>
        <taxon>Methanomicrobia</taxon>
        <taxon>Methanosarcinales</taxon>
        <taxon>Methanosarcinaceae</taxon>
        <taxon>Methanosalsum</taxon>
    </lineage>
</organism>
<keyword evidence="1" id="KW-1133">Transmembrane helix</keyword>
<protein>
    <submittedName>
        <fullName evidence="2">Uncharacterized protein</fullName>
    </submittedName>
</protein>
<dbReference type="RefSeq" id="WP_259133367.1">
    <property type="nucleotide sequence ID" value="NZ_JANUCS010000002.1"/>
</dbReference>
<comment type="caution">
    <text evidence="2">The sequence shown here is derived from an EMBL/GenBank/DDBJ whole genome shotgun (WGS) entry which is preliminary data.</text>
</comment>
<dbReference type="Proteomes" id="UP000284763">
    <property type="component" value="Unassembled WGS sequence"/>
</dbReference>